<name>A0A8J4XF77_CLAMG</name>
<dbReference type="InterPro" id="IPR051712">
    <property type="entry name" value="ARTD-AVP"/>
</dbReference>
<feature type="non-terminal residue" evidence="5">
    <location>
        <position position="1"/>
    </location>
</feature>
<dbReference type="SUPFAM" id="SSF56399">
    <property type="entry name" value="ADP-ribosylation"/>
    <property type="match status" value="1"/>
</dbReference>
<evidence type="ECO:0000256" key="2">
    <source>
        <dbReference type="RuleBase" id="RU362114"/>
    </source>
</evidence>
<dbReference type="PROSITE" id="PS51059">
    <property type="entry name" value="PARP_CATALYTIC"/>
    <property type="match status" value="1"/>
</dbReference>
<accession>A0A8J4XF77</accession>
<feature type="region of interest" description="Disordered" evidence="3">
    <location>
        <begin position="32"/>
        <end position="53"/>
    </location>
</feature>
<evidence type="ECO:0000313" key="5">
    <source>
        <dbReference type="EMBL" id="KAF5907938.1"/>
    </source>
</evidence>
<keyword evidence="2" id="KW-0808">Transferase</keyword>
<evidence type="ECO:0000256" key="1">
    <source>
        <dbReference type="ARBA" id="ARBA00024347"/>
    </source>
</evidence>
<dbReference type="PANTHER" id="PTHR45740">
    <property type="entry name" value="POLY [ADP-RIBOSE] POLYMERASE"/>
    <property type="match status" value="1"/>
</dbReference>
<dbReference type="GO" id="GO:0003950">
    <property type="term" value="F:NAD+ poly-ADP-ribosyltransferase activity"/>
    <property type="evidence" value="ECO:0007669"/>
    <property type="project" value="UniProtKB-UniRule"/>
</dbReference>
<comment type="similarity">
    <text evidence="1">Belongs to the ARTD/PARP family.</text>
</comment>
<organism evidence="5 6">
    <name type="scientific">Clarias magur</name>
    <name type="common">Asian catfish</name>
    <name type="synonym">Macropteronotus magur</name>
    <dbReference type="NCBI Taxonomy" id="1594786"/>
    <lineage>
        <taxon>Eukaryota</taxon>
        <taxon>Metazoa</taxon>
        <taxon>Chordata</taxon>
        <taxon>Craniata</taxon>
        <taxon>Vertebrata</taxon>
        <taxon>Euteleostomi</taxon>
        <taxon>Actinopterygii</taxon>
        <taxon>Neopterygii</taxon>
        <taxon>Teleostei</taxon>
        <taxon>Ostariophysi</taxon>
        <taxon>Siluriformes</taxon>
        <taxon>Clariidae</taxon>
        <taxon>Clarias</taxon>
    </lineage>
</organism>
<feature type="domain" description="PARP catalytic" evidence="4">
    <location>
        <begin position="49"/>
        <end position="154"/>
    </location>
</feature>
<dbReference type="GO" id="GO:1990404">
    <property type="term" value="F:NAD+-protein mono-ADP-ribosyltransferase activity"/>
    <property type="evidence" value="ECO:0007669"/>
    <property type="project" value="TreeGrafter"/>
</dbReference>
<dbReference type="PANTHER" id="PTHR45740:SF6">
    <property type="entry name" value="PROTEIN MONO-ADP-RIBOSYLTRANSFERASE PARP12"/>
    <property type="match status" value="1"/>
</dbReference>
<proteinExistence type="inferred from homology"/>
<evidence type="ECO:0000313" key="6">
    <source>
        <dbReference type="Proteomes" id="UP000727407"/>
    </source>
</evidence>
<feature type="non-terminal residue" evidence="5">
    <location>
        <position position="154"/>
    </location>
</feature>
<keyword evidence="2" id="KW-0328">Glycosyltransferase</keyword>
<protein>
    <recommendedName>
        <fullName evidence="2">Poly [ADP-ribose] polymerase</fullName>
        <shortName evidence="2">PARP</shortName>
        <ecNumber evidence="2">2.4.2.-</ecNumber>
    </recommendedName>
</protein>
<dbReference type="InterPro" id="IPR012317">
    <property type="entry name" value="Poly(ADP-ribose)pol_cat_dom"/>
</dbReference>
<comment type="caution">
    <text evidence="5">The sequence shown here is derived from an EMBL/GenBank/DDBJ whole genome shotgun (WGS) entry which is preliminary data.</text>
</comment>
<dbReference type="Proteomes" id="UP000727407">
    <property type="component" value="Unassembled WGS sequence"/>
</dbReference>
<dbReference type="AlphaFoldDB" id="A0A8J4XF77"/>
<gene>
    <name evidence="5" type="ORF">DAT39_002322</name>
</gene>
<evidence type="ECO:0000259" key="4">
    <source>
        <dbReference type="PROSITE" id="PS51059"/>
    </source>
</evidence>
<dbReference type="EMBL" id="QNUK01000017">
    <property type="protein sequence ID" value="KAF5907938.1"/>
    <property type="molecule type" value="Genomic_DNA"/>
</dbReference>
<reference evidence="5" key="1">
    <citation type="submission" date="2020-07" db="EMBL/GenBank/DDBJ databases">
        <title>Clarias magur genome sequencing, assembly and annotation.</title>
        <authorList>
            <person name="Kushwaha B."/>
            <person name="Kumar R."/>
            <person name="Das P."/>
            <person name="Joshi C.G."/>
            <person name="Kumar D."/>
            <person name="Nagpure N.S."/>
            <person name="Pandey M."/>
            <person name="Agarwal S."/>
            <person name="Srivastava S."/>
            <person name="Singh M."/>
            <person name="Sahoo L."/>
            <person name="Jayasankar P."/>
            <person name="Meher P.K."/>
            <person name="Koringa P.G."/>
            <person name="Iquebal M.A."/>
            <person name="Das S.P."/>
            <person name="Bit A."/>
            <person name="Patnaik S."/>
            <person name="Patel N."/>
            <person name="Shah T.M."/>
            <person name="Hinsu A."/>
            <person name="Jena J.K."/>
        </authorList>
    </citation>
    <scope>NUCLEOTIDE SEQUENCE</scope>
    <source>
        <strain evidence="5">CIFAMagur01</strain>
        <tissue evidence="5">Testis</tissue>
    </source>
</reference>
<dbReference type="OrthoDB" id="6133115at2759"/>
<dbReference type="GO" id="GO:0005634">
    <property type="term" value="C:nucleus"/>
    <property type="evidence" value="ECO:0007669"/>
    <property type="project" value="TreeGrafter"/>
</dbReference>
<keyword evidence="2" id="KW-0520">NAD</keyword>
<evidence type="ECO:0000256" key="3">
    <source>
        <dbReference type="SAM" id="MobiDB-lite"/>
    </source>
</evidence>
<dbReference type="EC" id="2.4.2.-" evidence="2"/>
<sequence length="154" mass="17968">MMQYKIQNGTEMRVRRRPTFLSAEDVQNAIKREKESEDRLQNPQALPYDSDEADVSVTGFERAPLDSDTDQYKKTVARFYRTMGDFNVKSIEKVQNKDLWEVFKRHVNVVKQKNLGKENVKLLFHGTEPKQIDAIFQQNTDGRFCEGQETAYGK</sequence>
<keyword evidence="6" id="KW-1185">Reference proteome</keyword>
<dbReference type="Gene3D" id="3.90.228.10">
    <property type="match status" value="1"/>
</dbReference>
<dbReference type="Pfam" id="PF00644">
    <property type="entry name" value="PARP"/>
    <property type="match status" value="1"/>
</dbReference>